<dbReference type="Proteomes" id="UP001301958">
    <property type="component" value="Unassembled WGS sequence"/>
</dbReference>
<organism evidence="4 5">
    <name type="scientific">Podospora fimiseda</name>
    <dbReference type="NCBI Taxonomy" id="252190"/>
    <lineage>
        <taxon>Eukaryota</taxon>
        <taxon>Fungi</taxon>
        <taxon>Dikarya</taxon>
        <taxon>Ascomycota</taxon>
        <taxon>Pezizomycotina</taxon>
        <taxon>Sordariomycetes</taxon>
        <taxon>Sordariomycetidae</taxon>
        <taxon>Sordariales</taxon>
        <taxon>Podosporaceae</taxon>
        <taxon>Podospora</taxon>
    </lineage>
</organism>
<proteinExistence type="predicted"/>
<evidence type="ECO:0000313" key="4">
    <source>
        <dbReference type="EMBL" id="KAK4222766.1"/>
    </source>
</evidence>
<keyword evidence="1" id="KW-0677">Repeat</keyword>
<dbReference type="PANTHER" id="PTHR24198:SF165">
    <property type="entry name" value="ANKYRIN REPEAT-CONTAINING PROTEIN-RELATED"/>
    <property type="match status" value="1"/>
</dbReference>
<dbReference type="EMBL" id="MU865455">
    <property type="protein sequence ID" value="KAK4222766.1"/>
    <property type="molecule type" value="Genomic_DNA"/>
</dbReference>
<dbReference type="InterPro" id="IPR002110">
    <property type="entry name" value="Ankyrin_rpt"/>
</dbReference>
<dbReference type="Gene3D" id="1.25.40.20">
    <property type="entry name" value="Ankyrin repeat-containing domain"/>
    <property type="match status" value="4"/>
</dbReference>
<keyword evidence="5" id="KW-1185">Reference proteome</keyword>
<accession>A0AAN6YRH6</accession>
<protein>
    <submittedName>
        <fullName evidence="4">Ankyrin repeat-containing domain protein</fullName>
    </submittedName>
</protein>
<keyword evidence="2 3" id="KW-0040">ANK repeat</keyword>
<evidence type="ECO:0000256" key="3">
    <source>
        <dbReference type="PROSITE-ProRule" id="PRU00023"/>
    </source>
</evidence>
<reference evidence="4" key="1">
    <citation type="journal article" date="2023" name="Mol. Phylogenet. Evol.">
        <title>Genome-scale phylogeny and comparative genomics of the fungal order Sordariales.</title>
        <authorList>
            <person name="Hensen N."/>
            <person name="Bonometti L."/>
            <person name="Westerberg I."/>
            <person name="Brannstrom I.O."/>
            <person name="Guillou S."/>
            <person name="Cros-Aarteil S."/>
            <person name="Calhoun S."/>
            <person name="Haridas S."/>
            <person name="Kuo A."/>
            <person name="Mondo S."/>
            <person name="Pangilinan J."/>
            <person name="Riley R."/>
            <person name="LaButti K."/>
            <person name="Andreopoulos B."/>
            <person name="Lipzen A."/>
            <person name="Chen C."/>
            <person name="Yan M."/>
            <person name="Daum C."/>
            <person name="Ng V."/>
            <person name="Clum A."/>
            <person name="Steindorff A."/>
            <person name="Ohm R.A."/>
            <person name="Martin F."/>
            <person name="Silar P."/>
            <person name="Natvig D.O."/>
            <person name="Lalanne C."/>
            <person name="Gautier V."/>
            <person name="Ament-Velasquez S.L."/>
            <person name="Kruys A."/>
            <person name="Hutchinson M.I."/>
            <person name="Powell A.J."/>
            <person name="Barry K."/>
            <person name="Miller A.N."/>
            <person name="Grigoriev I.V."/>
            <person name="Debuchy R."/>
            <person name="Gladieux P."/>
            <person name="Hiltunen Thoren M."/>
            <person name="Johannesson H."/>
        </authorList>
    </citation>
    <scope>NUCLEOTIDE SEQUENCE</scope>
    <source>
        <strain evidence="4">CBS 990.96</strain>
    </source>
</reference>
<sequence length="1002" mass="112814">MICEIVSDEEICGKGHVRSLPTLHALSLTNRRLQCIVEPILYEVGNDHIDGLPVLWAAHFGLTGCLSKSIAARRIEYLENPFEAKFTRGEWPLIEGFTEAEVAWRTQDPTYWPPEVRGAKQRLRGFTPRDVRRVPTTLQLDVLAPTVIPAVGFSLDGVLSNNDDGSNDDDLDDVSDGRVQTIVRSYFPIHVAVKEGHQNIVKMLLDNKVDIDEFAVNFCGCKPPAGLADELYGWPPVYNFDDGYEWTPLHIAICSARRKIAKLLISRGAKFADIPSISCGFQPIHQVAAQGNLDLLEYMLNKDPTVDINVRDTYGHSPLYYAIINRHWDTTVACLLRHKANINTPTAVEITGGHSMILTPLSEACHAGRFEDALKLIDLGADMLTPIFFTKKAAAHLPDTPSFNAVVPLLHVCCMRPHLSEPPHVTKIAVELSTEQRSFLPQLISKLVSLRDPQDWVSLDTNGDAQMLQPTTVALWHRNLEALKALRNAGVDLLARDLLGRNALMIALSSPPPLPKNELSVFAPKKPAREDQNLYRVLRFLLDSGVNINDKDSDGNTVLHWFFSCYAQENVKEGDNASRLEDKTEIVEPIFRLLLSEGADLFALNEAGHSAIHLIVRSRFAFAMRIIAKDSLSTISSHFKLKDMLLLLYEINPDLKTEDITFAPCGHSHYQTGPWARFYKLSDDIADTILDMDQDQSLTRNPDLLKLCVSHRDQLGNMAKHKPLAKKVWQRGRHTMNTGVVDRHYLLDQVINAGDGDWQMIRQLLDDLPDEEINKPYPGDASTIVYKSVGRLWDRILSDTAQEREEVVRHLIEFRGGDLHLPLPPLLPSKDEDLPTWWMILLQPIRGNPQAEKMLYLHKAVNFPAVVDDPNEKPLRRHRMKNYVAPPRCVPNKDVIRALLDAGADRTELDEDGNTPLSLMLSWLVRHKNAVQHCCEFFRPLSMGVDINRLNSAKRSIASYLEELLLCGDEGDGSYNVASCVMDYLELVRLPNGDREIKWLRG</sequence>
<evidence type="ECO:0000256" key="1">
    <source>
        <dbReference type="ARBA" id="ARBA00022737"/>
    </source>
</evidence>
<dbReference type="SUPFAM" id="SSF48403">
    <property type="entry name" value="Ankyrin repeat"/>
    <property type="match status" value="1"/>
</dbReference>
<dbReference type="SMART" id="SM00248">
    <property type="entry name" value="ANK"/>
    <property type="match status" value="9"/>
</dbReference>
<name>A0AAN6YRH6_9PEZI</name>
<evidence type="ECO:0000313" key="5">
    <source>
        <dbReference type="Proteomes" id="UP001301958"/>
    </source>
</evidence>
<gene>
    <name evidence="4" type="ORF">QBC38DRAFT_374439</name>
</gene>
<dbReference type="PROSITE" id="PS50088">
    <property type="entry name" value="ANK_REPEAT"/>
    <property type="match status" value="3"/>
</dbReference>
<reference evidence="4" key="2">
    <citation type="submission" date="2023-05" db="EMBL/GenBank/DDBJ databases">
        <authorList>
            <consortium name="Lawrence Berkeley National Laboratory"/>
            <person name="Steindorff A."/>
            <person name="Hensen N."/>
            <person name="Bonometti L."/>
            <person name="Westerberg I."/>
            <person name="Brannstrom I.O."/>
            <person name="Guillou S."/>
            <person name="Cros-Aarteil S."/>
            <person name="Calhoun S."/>
            <person name="Haridas S."/>
            <person name="Kuo A."/>
            <person name="Mondo S."/>
            <person name="Pangilinan J."/>
            <person name="Riley R."/>
            <person name="Labutti K."/>
            <person name="Andreopoulos B."/>
            <person name="Lipzen A."/>
            <person name="Chen C."/>
            <person name="Yanf M."/>
            <person name="Daum C."/>
            <person name="Ng V."/>
            <person name="Clum A."/>
            <person name="Ohm R."/>
            <person name="Martin F."/>
            <person name="Silar P."/>
            <person name="Natvig D."/>
            <person name="Lalanne C."/>
            <person name="Gautier V."/>
            <person name="Ament-Velasquez S.L."/>
            <person name="Kruys A."/>
            <person name="Hutchinson M.I."/>
            <person name="Powell A.J."/>
            <person name="Barry K."/>
            <person name="Miller A.N."/>
            <person name="Grigoriev I.V."/>
            <person name="Debuchy R."/>
            <person name="Gladieux P."/>
            <person name="Thoren M.H."/>
            <person name="Johannesson H."/>
        </authorList>
    </citation>
    <scope>NUCLEOTIDE SEQUENCE</scope>
    <source>
        <strain evidence="4">CBS 990.96</strain>
    </source>
</reference>
<dbReference type="AlphaFoldDB" id="A0AAN6YRH6"/>
<dbReference type="PROSITE" id="PS50297">
    <property type="entry name" value="ANK_REP_REGION"/>
    <property type="match status" value="2"/>
</dbReference>
<feature type="repeat" description="ANK" evidence="3">
    <location>
        <begin position="314"/>
        <end position="347"/>
    </location>
</feature>
<feature type="repeat" description="ANK" evidence="3">
    <location>
        <begin position="244"/>
        <end position="269"/>
    </location>
</feature>
<feature type="repeat" description="ANK" evidence="3">
    <location>
        <begin position="184"/>
        <end position="212"/>
    </location>
</feature>
<dbReference type="Pfam" id="PF12796">
    <property type="entry name" value="Ank_2"/>
    <property type="match status" value="2"/>
</dbReference>
<comment type="caution">
    <text evidence="4">The sequence shown here is derived from an EMBL/GenBank/DDBJ whole genome shotgun (WGS) entry which is preliminary data.</text>
</comment>
<dbReference type="PANTHER" id="PTHR24198">
    <property type="entry name" value="ANKYRIN REPEAT AND PROTEIN KINASE DOMAIN-CONTAINING PROTEIN"/>
    <property type="match status" value="1"/>
</dbReference>
<evidence type="ECO:0000256" key="2">
    <source>
        <dbReference type="ARBA" id="ARBA00023043"/>
    </source>
</evidence>
<dbReference type="InterPro" id="IPR036770">
    <property type="entry name" value="Ankyrin_rpt-contain_sf"/>
</dbReference>